<comment type="caution">
    <text evidence="20">The sequence shown here is derived from an EMBL/GenBank/DDBJ whole genome shotgun (WGS) entry which is preliminary data.</text>
</comment>
<evidence type="ECO:0000256" key="5">
    <source>
        <dbReference type="ARBA" id="ARBA00013200"/>
    </source>
</evidence>
<keyword evidence="8 19" id="KW-0169">Cobalamin biosynthesis</keyword>
<feature type="transmembrane region" description="Helical" evidence="19">
    <location>
        <begin position="136"/>
        <end position="158"/>
    </location>
</feature>
<dbReference type="HAMAP" id="MF_00719">
    <property type="entry name" value="CobS"/>
    <property type="match status" value="1"/>
</dbReference>
<feature type="transmembrane region" description="Helical" evidence="19">
    <location>
        <begin position="109"/>
        <end position="129"/>
    </location>
</feature>
<keyword evidence="10 19" id="KW-0812">Transmembrane</keyword>
<dbReference type="AlphaFoldDB" id="A0A2P4EUF4"/>
<evidence type="ECO:0000256" key="3">
    <source>
        <dbReference type="ARBA" id="ARBA00004663"/>
    </source>
</evidence>
<evidence type="ECO:0000256" key="10">
    <source>
        <dbReference type="ARBA" id="ARBA00022692"/>
    </source>
</evidence>
<dbReference type="GO" id="GO:0051073">
    <property type="term" value="F:adenosylcobinamide-GDP ribazoletransferase activity"/>
    <property type="evidence" value="ECO:0007669"/>
    <property type="project" value="UniProtKB-UniRule"/>
</dbReference>
<keyword evidence="7 19" id="KW-1003">Cell membrane</keyword>
<dbReference type="EC" id="2.7.8.26" evidence="5 19"/>
<dbReference type="Proteomes" id="UP000243451">
    <property type="component" value="Unassembled WGS sequence"/>
</dbReference>
<sequence length="244" mass="25881">MIPFGLALQLLSRIPVRLWREPTGQELGRSLLWYPAVGLLLGFALLLLSWLLGGVATPLAAALLLVFWVWFSGGLHLDGLADTADAWVGGMGSAERTLKIMKDPACGPVGVTVLVLLLLVKWAALVSLLETAAWPALLLAPWLARGALAGLLLSTPYVRPQGMGSLLVAQMPRERLKLTLLLHTGLTLCLGWVGLLALVVTISLLALWRRSLLDRLGGTTGDTAGALVEVIEAAVLAVVAVQLV</sequence>
<comment type="function">
    <text evidence="14 19">Joins adenosylcobinamide-GDP and alpha-ribazole to generate adenosylcobalamin (Ado-cobalamin). Also synthesizes adenosylcobalamin 5'-phosphate from adenosylcobinamide-GDP and alpha-ribazole 5'-phosphate.</text>
</comment>
<dbReference type="NCBIfam" id="NF001278">
    <property type="entry name" value="PRK00235.1-5"/>
    <property type="match status" value="1"/>
</dbReference>
<comment type="subcellular location">
    <subcellularLocation>
        <location evidence="2 19">Cell membrane</location>
        <topology evidence="2 19">Multi-pass membrane protein</topology>
    </subcellularLocation>
</comment>
<feature type="transmembrane region" description="Helical" evidence="19">
    <location>
        <begin position="178"/>
        <end position="208"/>
    </location>
</feature>
<evidence type="ECO:0000256" key="19">
    <source>
        <dbReference type="HAMAP-Rule" id="MF_00719"/>
    </source>
</evidence>
<evidence type="ECO:0000313" key="20">
    <source>
        <dbReference type="EMBL" id="POB03062.1"/>
    </source>
</evidence>
<keyword evidence="12 19" id="KW-1133">Transmembrane helix</keyword>
<evidence type="ECO:0000313" key="21">
    <source>
        <dbReference type="Proteomes" id="UP000243451"/>
    </source>
</evidence>
<dbReference type="PANTHER" id="PTHR34148:SF1">
    <property type="entry name" value="ADENOSYLCOBINAMIDE-GDP RIBAZOLETRANSFERASE"/>
    <property type="match status" value="1"/>
</dbReference>
<evidence type="ECO:0000256" key="13">
    <source>
        <dbReference type="ARBA" id="ARBA00023136"/>
    </source>
</evidence>
<comment type="catalytic activity">
    <reaction evidence="17 19">
        <text>alpha-ribazole + adenosylcob(III)inamide-GDP = adenosylcob(III)alamin + GMP + H(+)</text>
        <dbReference type="Rhea" id="RHEA:16049"/>
        <dbReference type="ChEBI" id="CHEBI:10329"/>
        <dbReference type="ChEBI" id="CHEBI:15378"/>
        <dbReference type="ChEBI" id="CHEBI:18408"/>
        <dbReference type="ChEBI" id="CHEBI:58115"/>
        <dbReference type="ChEBI" id="CHEBI:60487"/>
        <dbReference type="EC" id="2.7.8.26"/>
    </reaction>
</comment>
<dbReference type="OrthoDB" id="9794626at2"/>
<feature type="transmembrane region" description="Helical" evidence="19">
    <location>
        <begin position="59"/>
        <end position="77"/>
    </location>
</feature>
<dbReference type="EMBL" id="PPSK01000010">
    <property type="protein sequence ID" value="POB03062.1"/>
    <property type="molecule type" value="Genomic_DNA"/>
</dbReference>
<keyword evidence="11 19" id="KW-0460">Magnesium</keyword>
<organism evidence="20 21">
    <name type="scientific">Halopseudomonas oceani</name>
    <dbReference type="NCBI Taxonomy" id="1708783"/>
    <lineage>
        <taxon>Bacteria</taxon>
        <taxon>Pseudomonadati</taxon>
        <taxon>Pseudomonadota</taxon>
        <taxon>Gammaproteobacteria</taxon>
        <taxon>Pseudomonadales</taxon>
        <taxon>Pseudomonadaceae</taxon>
        <taxon>Halopseudomonas</taxon>
    </lineage>
</organism>
<reference evidence="20 21" key="1">
    <citation type="submission" date="2018-01" db="EMBL/GenBank/DDBJ databases">
        <title>Draft genome of the type strain Pseudomonas oceani DSM 100277 isolated from the deep water in Okinawa trough, northwestern Pacific Ocean.</title>
        <authorList>
            <person name="Gomila M."/>
            <person name="Mulet M."/>
            <person name="Garcia-Valdes E."/>
            <person name="Lalucat J."/>
        </authorList>
    </citation>
    <scope>NUCLEOTIDE SEQUENCE [LARGE SCALE GENOMIC DNA]</scope>
    <source>
        <strain evidence="20 21">DSM 100277</strain>
    </source>
</reference>
<dbReference type="NCBIfam" id="TIGR00317">
    <property type="entry name" value="cobS"/>
    <property type="match status" value="1"/>
</dbReference>
<feature type="transmembrane region" description="Helical" evidence="19">
    <location>
        <begin position="30"/>
        <end position="52"/>
    </location>
</feature>
<dbReference type="GO" id="GO:0005886">
    <property type="term" value="C:plasma membrane"/>
    <property type="evidence" value="ECO:0007669"/>
    <property type="project" value="UniProtKB-SubCell"/>
</dbReference>
<evidence type="ECO:0000256" key="15">
    <source>
        <dbReference type="ARBA" id="ARBA00032605"/>
    </source>
</evidence>
<evidence type="ECO:0000256" key="8">
    <source>
        <dbReference type="ARBA" id="ARBA00022573"/>
    </source>
</evidence>
<evidence type="ECO:0000256" key="18">
    <source>
        <dbReference type="ARBA" id="ARBA00049504"/>
    </source>
</evidence>
<evidence type="ECO:0000256" key="12">
    <source>
        <dbReference type="ARBA" id="ARBA00022989"/>
    </source>
</evidence>
<name>A0A2P4EUF4_9GAMM</name>
<dbReference type="GO" id="GO:0009236">
    <property type="term" value="P:cobalamin biosynthetic process"/>
    <property type="evidence" value="ECO:0007669"/>
    <property type="project" value="UniProtKB-UniRule"/>
</dbReference>
<keyword evidence="21" id="KW-1185">Reference proteome</keyword>
<evidence type="ECO:0000256" key="2">
    <source>
        <dbReference type="ARBA" id="ARBA00004651"/>
    </source>
</evidence>
<evidence type="ECO:0000256" key="9">
    <source>
        <dbReference type="ARBA" id="ARBA00022679"/>
    </source>
</evidence>
<dbReference type="Pfam" id="PF02654">
    <property type="entry name" value="CobS"/>
    <property type="match status" value="1"/>
</dbReference>
<proteinExistence type="inferred from homology"/>
<gene>
    <name evidence="19" type="primary">cobS</name>
    <name evidence="20" type="ORF">C1949_11915</name>
</gene>
<comment type="cofactor">
    <cofactor evidence="1 19">
        <name>Mg(2+)</name>
        <dbReference type="ChEBI" id="CHEBI:18420"/>
    </cofactor>
</comment>
<protein>
    <recommendedName>
        <fullName evidence="6 19">Adenosylcobinamide-GDP ribazoletransferase</fullName>
        <ecNumber evidence="5 19">2.7.8.26</ecNumber>
    </recommendedName>
    <alternativeName>
        <fullName evidence="16 19">Cobalamin synthase</fullName>
    </alternativeName>
    <alternativeName>
        <fullName evidence="15 19">Cobalamin-5'-phosphate synthase</fullName>
    </alternativeName>
</protein>
<comment type="pathway">
    <text evidence="3 19">Cofactor biosynthesis; adenosylcobalamin biosynthesis; adenosylcobalamin from cob(II)yrinate a,c-diamide: step 7/7.</text>
</comment>
<dbReference type="InterPro" id="IPR003805">
    <property type="entry name" value="CobS"/>
</dbReference>
<comment type="catalytic activity">
    <reaction evidence="18 19">
        <text>alpha-ribazole 5'-phosphate + adenosylcob(III)inamide-GDP = adenosylcob(III)alamin 5'-phosphate + GMP + H(+)</text>
        <dbReference type="Rhea" id="RHEA:23560"/>
        <dbReference type="ChEBI" id="CHEBI:15378"/>
        <dbReference type="ChEBI" id="CHEBI:57918"/>
        <dbReference type="ChEBI" id="CHEBI:58115"/>
        <dbReference type="ChEBI" id="CHEBI:60487"/>
        <dbReference type="ChEBI" id="CHEBI:60493"/>
        <dbReference type="EC" id="2.7.8.26"/>
    </reaction>
</comment>
<dbReference type="GO" id="GO:0008818">
    <property type="term" value="F:cobalamin 5'-phosphate synthase activity"/>
    <property type="evidence" value="ECO:0007669"/>
    <property type="project" value="UniProtKB-UniRule"/>
</dbReference>
<evidence type="ECO:0000256" key="1">
    <source>
        <dbReference type="ARBA" id="ARBA00001946"/>
    </source>
</evidence>
<accession>A0A2P4EUF4</accession>
<dbReference type="RefSeq" id="WP_104738683.1">
    <property type="nucleotide sequence ID" value="NZ_BMHR01000010.1"/>
</dbReference>
<comment type="similarity">
    <text evidence="4 19">Belongs to the CobS family.</text>
</comment>
<evidence type="ECO:0000256" key="14">
    <source>
        <dbReference type="ARBA" id="ARBA00025228"/>
    </source>
</evidence>
<dbReference type="UniPathway" id="UPA00148">
    <property type="reaction ID" value="UER00238"/>
</dbReference>
<evidence type="ECO:0000256" key="7">
    <source>
        <dbReference type="ARBA" id="ARBA00022475"/>
    </source>
</evidence>
<dbReference type="PANTHER" id="PTHR34148">
    <property type="entry name" value="ADENOSYLCOBINAMIDE-GDP RIBAZOLETRANSFERASE"/>
    <property type="match status" value="1"/>
</dbReference>
<evidence type="ECO:0000256" key="11">
    <source>
        <dbReference type="ARBA" id="ARBA00022842"/>
    </source>
</evidence>
<evidence type="ECO:0000256" key="16">
    <source>
        <dbReference type="ARBA" id="ARBA00032853"/>
    </source>
</evidence>
<keyword evidence="9 19" id="KW-0808">Transferase</keyword>
<evidence type="ECO:0000256" key="4">
    <source>
        <dbReference type="ARBA" id="ARBA00010561"/>
    </source>
</evidence>
<evidence type="ECO:0000256" key="6">
    <source>
        <dbReference type="ARBA" id="ARBA00015850"/>
    </source>
</evidence>
<keyword evidence="13 19" id="KW-0472">Membrane</keyword>
<evidence type="ECO:0000256" key="17">
    <source>
        <dbReference type="ARBA" id="ARBA00048623"/>
    </source>
</evidence>